<feature type="domain" description="FAD-binding FR-type" evidence="20">
    <location>
        <begin position="1256"/>
        <end position="1488"/>
    </location>
</feature>
<evidence type="ECO:0000256" key="1">
    <source>
        <dbReference type="ARBA" id="ARBA00001917"/>
    </source>
</evidence>
<evidence type="ECO:0000256" key="15">
    <source>
        <dbReference type="ARBA" id="ARBA00061065"/>
    </source>
</evidence>
<comment type="cofactor">
    <cofactor evidence="1">
        <name>FMN</name>
        <dbReference type="ChEBI" id="CHEBI:58210"/>
    </cofactor>
</comment>
<evidence type="ECO:0000256" key="11">
    <source>
        <dbReference type="ARBA" id="ARBA00023002"/>
    </source>
</evidence>
<feature type="domain" description="4Fe-4S ferredoxin-type" evidence="19">
    <location>
        <begin position="560"/>
        <end position="589"/>
    </location>
</feature>
<evidence type="ECO:0000259" key="19">
    <source>
        <dbReference type="PROSITE" id="PS51379"/>
    </source>
</evidence>
<dbReference type="PRINTS" id="PR00371">
    <property type="entry name" value="FPNCR"/>
</dbReference>
<dbReference type="SUPFAM" id="SSF52218">
    <property type="entry name" value="Flavoproteins"/>
    <property type="match status" value="1"/>
</dbReference>
<evidence type="ECO:0000256" key="5">
    <source>
        <dbReference type="ARBA" id="ARBA00022630"/>
    </source>
</evidence>
<dbReference type="Gene3D" id="3.40.50.970">
    <property type="match status" value="2"/>
</dbReference>
<dbReference type="SUPFAM" id="SSF53323">
    <property type="entry name" value="Pyruvate-ferredoxin oxidoreductase, PFOR, domain III"/>
    <property type="match status" value="1"/>
</dbReference>
<comment type="cofactor">
    <cofactor evidence="2">
        <name>FAD</name>
        <dbReference type="ChEBI" id="CHEBI:57692"/>
    </cofactor>
</comment>
<dbReference type="InterPro" id="IPR001709">
    <property type="entry name" value="Flavoprot_Pyr_Nucl_cyt_Rdtase"/>
</dbReference>
<dbReference type="PANTHER" id="PTHR32154">
    <property type="entry name" value="PYRUVATE-FLAVODOXIN OXIDOREDUCTASE-RELATED"/>
    <property type="match status" value="1"/>
</dbReference>
<dbReference type="Pfam" id="PF02775">
    <property type="entry name" value="TPP_enzyme_C"/>
    <property type="match status" value="1"/>
</dbReference>
<evidence type="ECO:0000313" key="21">
    <source>
        <dbReference type="EMBL" id="CAE0841907.1"/>
    </source>
</evidence>
<evidence type="ECO:0000256" key="9">
    <source>
        <dbReference type="ARBA" id="ARBA00022857"/>
    </source>
</evidence>
<dbReference type="SUPFAM" id="SSF52343">
    <property type="entry name" value="Ferredoxin reductase-like, C-terminal NADP-linked domain"/>
    <property type="match status" value="1"/>
</dbReference>
<evidence type="ECO:0000256" key="6">
    <source>
        <dbReference type="ARBA" id="ARBA00022643"/>
    </source>
</evidence>
<dbReference type="PANTHER" id="PTHR32154:SF0">
    <property type="entry name" value="PYRUVATE-FLAVODOXIN OXIDOREDUCTASE-RELATED"/>
    <property type="match status" value="1"/>
</dbReference>
<dbReference type="Gene3D" id="3.40.50.920">
    <property type="match status" value="1"/>
</dbReference>
<dbReference type="PROSITE" id="PS51384">
    <property type="entry name" value="FAD_FR"/>
    <property type="match status" value="1"/>
</dbReference>
<dbReference type="Pfam" id="PF17147">
    <property type="entry name" value="PFOR_II"/>
    <property type="match status" value="1"/>
</dbReference>
<dbReference type="SMART" id="SM00890">
    <property type="entry name" value="EKR"/>
    <property type="match status" value="1"/>
</dbReference>
<dbReference type="InterPro" id="IPR033412">
    <property type="entry name" value="PFOR_II"/>
</dbReference>
<comment type="catalytic activity">
    <reaction evidence="14">
        <text>pyruvate + NADP(+) + CoA = acetyl-CoA + CO2 + NADPH</text>
        <dbReference type="Rhea" id="RHEA:17425"/>
        <dbReference type="ChEBI" id="CHEBI:15361"/>
        <dbReference type="ChEBI" id="CHEBI:16526"/>
        <dbReference type="ChEBI" id="CHEBI:57287"/>
        <dbReference type="ChEBI" id="CHEBI:57288"/>
        <dbReference type="ChEBI" id="CHEBI:57783"/>
        <dbReference type="ChEBI" id="CHEBI:58349"/>
        <dbReference type="EC" id="1.2.1.51"/>
    </reaction>
</comment>
<dbReference type="SUPFAM" id="SSF63380">
    <property type="entry name" value="Riboflavin synthase domain-like"/>
    <property type="match status" value="1"/>
</dbReference>
<dbReference type="InterPro" id="IPR050722">
    <property type="entry name" value="Pyruvate:ferred/Flavod_OxRd"/>
</dbReference>
<keyword evidence="8" id="KW-0274">FAD</keyword>
<keyword evidence="4" id="KW-0004">4Fe-4S</keyword>
<dbReference type="Gene3D" id="2.40.30.10">
    <property type="entry name" value="Translation factors"/>
    <property type="match status" value="1"/>
</dbReference>
<evidence type="ECO:0000256" key="13">
    <source>
        <dbReference type="ARBA" id="ARBA00023014"/>
    </source>
</evidence>
<keyword evidence="12" id="KW-0408">Iron</keyword>
<evidence type="ECO:0000256" key="10">
    <source>
        <dbReference type="ARBA" id="ARBA00022982"/>
    </source>
</evidence>
<evidence type="ECO:0000256" key="2">
    <source>
        <dbReference type="ARBA" id="ARBA00001974"/>
    </source>
</evidence>
<gene>
    <name evidence="21" type="ORF">OMAR00294_LOCUS1498</name>
    <name evidence="22" type="ORF">OMAR00294_LOCUS1499</name>
</gene>
<keyword evidence="5" id="KW-0285">Flavoprotein</keyword>
<keyword evidence="3" id="KW-0813">Transport</keyword>
<keyword evidence="10" id="KW-0249">Electron transport</keyword>
<evidence type="ECO:0000256" key="7">
    <source>
        <dbReference type="ARBA" id="ARBA00022723"/>
    </source>
</evidence>
<dbReference type="InterPro" id="IPR001433">
    <property type="entry name" value="OxRdtase_FAD/NAD-bd"/>
</dbReference>
<dbReference type="InterPro" id="IPR017900">
    <property type="entry name" value="4Fe4S_Fe_S_CS"/>
</dbReference>
<dbReference type="InterPro" id="IPR019752">
    <property type="entry name" value="Pyrv/ketoisovalerate_OxRed_cat"/>
</dbReference>
<reference evidence="22" key="1">
    <citation type="submission" date="2021-01" db="EMBL/GenBank/DDBJ databases">
        <authorList>
            <person name="Corre E."/>
            <person name="Pelletier E."/>
            <person name="Niang G."/>
            <person name="Scheremetjew M."/>
            <person name="Finn R."/>
            <person name="Kale V."/>
            <person name="Holt S."/>
            <person name="Cochrane G."/>
            <person name="Meng A."/>
            <person name="Brown T."/>
            <person name="Cohen L."/>
        </authorList>
    </citation>
    <scope>NUCLEOTIDE SEQUENCE</scope>
    <source>
        <strain evidence="22">LB1974</strain>
    </source>
</reference>
<dbReference type="InterPro" id="IPR029061">
    <property type="entry name" value="THDP-binding"/>
</dbReference>
<dbReference type="InterPro" id="IPR017896">
    <property type="entry name" value="4Fe4S_Fe-S-bd"/>
</dbReference>
<evidence type="ECO:0000313" key="22">
    <source>
        <dbReference type="EMBL" id="CAE0841909.1"/>
    </source>
</evidence>
<dbReference type="FunFam" id="3.40.50.920:FF:000007">
    <property type="entry name" value="Pyruvate:ferredoxin (Flavodoxin) oxidoreductase"/>
    <property type="match status" value="1"/>
</dbReference>
<dbReference type="Pfam" id="PF00258">
    <property type="entry name" value="Flavodoxin_1"/>
    <property type="match status" value="1"/>
</dbReference>
<organism evidence="22">
    <name type="scientific">Oxyrrhis marina</name>
    <name type="common">Dinoflagellate</name>
    <dbReference type="NCBI Taxonomy" id="2969"/>
    <lineage>
        <taxon>Eukaryota</taxon>
        <taxon>Sar</taxon>
        <taxon>Alveolata</taxon>
        <taxon>Dinophyceae</taxon>
        <taxon>Oxyrrhinales</taxon>
        <taxon>Oxyrrhinaceae</taxon>
        <taxon>Oxyrrhis</taxon>
    </lineage>
</organism>
<dbReference type="GO" id="GO:0010181">
    <property type="term" value="F:FMN binding"/>
    <property type="evidence" value="ECO:0007669"/>
    <property type="project" value="InterPro"/>
</dbReference>
<feature type="domain" description="Flavodoxin-like" evidence="18">
    <location>
        <begin position="1078"/>
        <end position="1220"/>
    </location>
</feature>
<dbReference type="EMBL" id="HBJB01001773">
    <property type="protein sequence ID" value="CAE0841909.1"/>
    <property type="molecule type" value="Transcribed_RNA"/>
</dbReference>
<dbReference type="InterPro" id="IPR003097">
    <property type="entry name" value="CysJ-like_FAD-binding"/>
</dbReference>
<dbReference type="Pfam" id="PF01558">
    <property type="entry name" value="POR"/>
    <property type="match status" value="1"/>
</dbReference>
<dbReference type="InterPro" id="IPR029039">
    <property type="entry name" value="Flavoprotein-like_sf"/>
</dbReference>
<dbReference type="PROSITE" id="PS50902">
    <property type="entry name" value="FLAVODOXIN_LIKE"/>
    <property type="match status" value="1"/>
</dbReference>
<evidence type="ECO:0000256" key="14">
    <source>
        <dbReference type="ARBA" id="ARBA00053024"/>
    </source>
</evidence>
<keyword evidence="13" id="KW-0411">Iron-sulfur</keyword>
<dbReference type="InterPro" id="IPR023173">
    <property type="entry name" value="NADPH_Cyt_P450_Rdtase_alpha"/>
</dbReference>
<dbReference type="SUPFAM" id="SSF52518">
    <property type="entry name" value="Thiamin diphosphate-binding fold (THDP-binding)"/>
    <property type="match status" value="2"/>
</dbReference>
<dbReference type="GO" id="GO:0005506">
    <property type="term" value="F:iron ion binding"/>
    <property type="evidence" value="ECO:0007669"/>
    <property type="project" value="InterPro"/>
</dbReference>
<dbReference type="Pfam" id="PF10371">
    <property type="entry name" value="EKR"/>
    <property type="match status" value="1"/>
</dbReference>
<dbReference type="Pfam" id="PF12838">
    <property type="entry name" value="Fer4_7"/>
    <property type="match status" value="1"/>
</dbReference>
<dbReference type="InterPro" id="IPR001094">
    <property type="entry name" value="Flavdoxin-like"/>
</dbReference>
<dbReference type="InterPro" id="IPR039261">
    <property type="entry name" value="FNR_nucleotide-bd"/>
</dbReference>
<dbReference type="InterPro" id="IPR009014">
    <property type="entry name" value="Transketo_C/PFOR_II"/>
</dbReference>
<dbReference type="Pfam" id="PF01855">
    <property type="entry name" value="POR_N"/>
    <property type="match status" value="1"/>
</dbReference>
<evidence type="ECO:0000256" key="3">
    <source>
        <dbReference type="ARBA" id="ARBA00022448"/>
    </source>
</evidence>
<dbReference type="Pfam" id="PF00175">
    <property type="entry name" value="NAD_binding_1"/>
    <property type="match status" value="1"/>
</dbReference>
<evidence type="ECO:0000256" key="8">
    <source>
        <dbReference type="ARBA" id="ARBA00022827"/>
    </source>
</evidence>
<sequence>MAVRQTGVALLSSHSVQESLDLALASHIATHLCSVPFIHFFDGFRTSHEISKIEALTEEHMKVVVELLADDIDAFRRKALNPNHPSLRGTAQSGDIYFQNLEAANKFHMAVPDAVRTAMQWVEKLTGRSYDLFEYYGNQEATDIVVVMGSGATVLEELIDHYGPEKKVGMVKIHLFRPWSARHFLACVPSTVRRIAVLDRCKETGLGEPLFMDVCATLQACQMGNNIRVIGGRYGLASKDFTTGQAHAVFENLAKEDPQHPFTVGIKDDVTHLSLDYTELDTVAEGTMQSLLFGFGSDGTVGANKNAIKLIAKQTDLYAQGYFAYDALKAGGITCSNLRFGPKPIKGSYEIMTGCAYVAIHKKEYLRAFPVDIMLGALQDGGIFVLNSPWTDAESLRENMPLAFRQRIVQGGFKFYNIDAGEVARRAGMGRLINNIMQTVFWHLSKVMDASTAISLFKKEMEKTYRAKGPEVVRKNLDAVDMALDYLKIIEVDAQWSAPLPGEVAKPIRARDGSEPQHVTQILDKIHLRQGDQLTVSDFEPGGQVPLGHTQWAKRGVAPSIPVVDMDKCTQCNKCSAICPHAVIRPFLASQSEMKAAPLSFKSKRAQGGHAMTGLEFRIQASPLDCTGCQVCVTSCPDEALKMVKLDDAVAEGHVDNWNFAMSLKSRSHRMDKFSVKGSQFNQPLLEFSGACEGCGETPYAKLLTQLFGKRMIVANATGCSSIWGATAGWIAYTKDKETGKGPAWGNSLFEDNAEYGVGMLMGVAQRRRHVTAAVEKALEAGETKGNPALHAALREWLDRKEDGDLSAKLSDEIAQLLDEQIQESSVLPTNLRDVSRLRDVLVRPSMWMMGGDGWANDIGFGGIDHAVALGENINICVLDTEVYSNTGGQSSKATPLGSVAKFAQKGRRLQKKDLGGALMNYQGVYVASVAMGANYQQCVKAFQEAEAHPGPSIVMCYSPCIEHRTKTGLTLMAQDQKAAVDCGYWPLYRFDPKRADDGQPVFQLDSKTLTGNVVDFLRNQNRYSQLERALPEDAKRLQCELEEHLAKRHAAMKSRSEELPAGAAVAKLVEGLQGPEILVLYASETGTAEIVARRFARSAKERGCTIKKMTELNDCCDLDAIEATTIVAFVATCGDGEVPANGELFHKKLKDLEGKCDKHRFLVFALGDKGYPKFCAAGKVVAAGLATAGAKELMEMGVGDQCDEDGWETGYGDWMPTAMEKIGALPPPKRNGPAPAQVSVKTFDEDLGPKQICPPGAVLAPVIENRRLPPPDYERDVRHFVLDTSSVDLPYHLGDAIALYPENLDKHVEQALAHLGLDADKAVRVDPAADDVPPRLLEVCKSRTTARQLFKEVLDICGRPSRNFYAQLAEFASADDKEELLSISTTEKFSAMLDESTSILDVLLKFPSAKPSLAHLMTIVPLIKPRLYSIANSPDYAPGRVELTVVVNRWMTKSGNVKTGTSTQYISELQVGQRIAATMTTGTFVFPEDDRVPMVMTGLGTGIAPMRAFVQDRMYKKQQGKEVGPMVVFYGCRHEREEYFYRDEWEAFKKAGVLTNMVPAFSHDPPHYPPKMVFVNHKMEEEMDLLKEFIGKQNGYFYMCGLAVAAPGIETALKKAMVGAGYVKATEADEWVEEMKRTGRYSMESY</sequence>
<dbReference type="PRINTS" id="PR00369">
    <property type="entry name" value="FLAVODOXIN"/>
</dbReference>
<proteinExistence type="inferred from homology"/>
<keyword evidence="7" id="KW-0479">Metal-binding</keyword>
<evidence type="ECO:0000256" key="17">
    <source>
        <dbReference type="ARBA" id="ARBA00076877"/>
    </source>
</evidence>
<dbReference type="FunFam" id="3.40.50.970:FF:000041">
    <property type="entry name" value="Pyruvate:ferredoxin (Flavodoxin) oxidoreductase"/>
    <property type="match status" value="1"/>
</dbReference>
<dbReference type="Gene3D" id="3.40.920.10">
    <property type="entry name" value="Pyruvate-ferredoxin oxidoreductase, PFOR, domain III"/>
    <property type="match status" value="1"/>
</dbReference>
<dbReference type="InterPro" id="IPR019456">
    <property type="entry name" value="Pyrv-flavodox_OxRtase_EKR"/>
</dbReference>
<keyword evidence="9" id="KW-0521">NADP</keyword>
<dbReference type="PROSITE" id="PS51379">
    <property type="entry name" value="4FE4S_FER_2"/>
    <property type="match status" value="2"/>
</dbReference>
<dbReference type="Gene3D" id="3.40.50.360">
    <property type="match status" value="1"/>
</dbReference>
<dbReference type="SUPFAM" id="SSF54862">
    <property type="entry name" value="4Fe-4S ferredoxins"/>
    <property type="match status" value="1"/>
</dbReference>
<keyword evidence="11" id="KW-0560">Oxidoreductase</keyword>
<dbReference type="Gene3D" id="3.40.50.80">
    <property type="entry name" value="Nucleotide-binding domain of ferredoxin-NADP reductase (FNR) module"/>
    <property type="match status" value="1"/>
</dbReference>
<accession>A0A7S4LPA5</accession>
<name>A0A7S4LPA5_OXYMA</name>
<evidence type="ECO:0000256" key="4">
    <source>
        <dbReference type="ARBA" id="ARBA00022485"/>
    </source>
</evidence>
<dbReference type="Pfam" id="PF00667">
    <property type="entry name" value="FAD_binding_1"/>
    <property type="match status" value="1"/>
</dbReference>
<dbReference type="SUPFAM" id="SSF52922">
    <property type="entry name" value="TK C-terminal domain-like"/>
    <property type="match status" value="1"/>
</dbReference>
<keyword evidence="6" id="KW-0288">FMN</keyword>
<dbReference type="GO" id="GO:0051539">
    <property type="term" value="F:4 iron, 4 sulfur cluster binding"/>
    <property type="evidence" value="ECO:0007669"/>
    <property type="project" value="UniProtKB-KW"/>
</dbReference>
<dbReference type="GO" id="GO:0006979">
    <property type="term" value="P:response to oxidative stress"/>
    <property type="evidence" value="ECO:0007669"/>
    <property type="project" value="TreeGrafter"/>
</dbReference>
<comment type="similarity">
    <text evidence="15">In the N-terminal section; belongs to the pyruvate:ferredoxin/flavodoxin oxidoreductase family.</text>
</comment>
<dbReference type="NCBIfam" id="TIGR02176">
    <property type="entry name" value="pyruv_ox_red"/>
    <property type="match status" value="1"/>
</dbReference>
<evidence type="ECO:0000256" key="16">
    <source>
        <dbReference type="ARBA" id="ARBA00067011"/>
    </source>
</evidence>
<dbReference type="EC" id="1.2.1.51" evidence="16"/>
<evidence type="ECO:0000259" key="20">
    <source>
        <dbReference type="PROSITE" id="PS51384"/>
    </source>
</evidence>
<dbReference type="InterPro" id="IPR017938">
    <property type="entry name" value="Riboflavin_synthase-like_b-brl"/>
</dbReference>
<evidence type="ECO:0000256" key="12">
    <source>
        <dbReference type="ARBA" id="ARBA00023004"/>
    </source>
</evidence>
<protein>
    <recommendedName>
        <fullName evidence="16">pyruvate dehydrogenase (NADP(+))</fullName>
        <ecNumber evidence="16">1.2.1.51</ecNumber>
    </recommendedName>
    <alternativeName>
        <fullName evidence="17">Pyruvate:NADP(+) oxidoreductase</fullName>
    </alternativeName>
</protein>
<feature type="domain" description="4Fe-4S ferredoxin-type" evidence="19">
    <location>
        <begin position="617"/>
        <end position="646"/>
    </location>
</feature>
<dbReference type="InterPro" id="IPR002880">
    <property type="entry name" value="Pyrv_Fd/Flavodoxin_OxRdtase_N"/>
</dbReference>
<dbReference type="FunFam" id="3.30.70.20:FF:000022">
    <property type="entry name" value="Pyruvate:ferredoxin (Flavodoxin) oxidoreductase"/>
    <property type="match status" value="1"/>
</dbReference>
<evidence type="ECO:0000259" key="18">
    <source>
        <dbReference type="PROSITE" id="PS50902"/>
    </source>
</evidence>
<dbReference type="InterPro" id="IPR011895">
    <property type="entry name" value="Pyrv_flavodox_OxRed"/>
</dbReference>
<dbReference type="GO" id="GO:0022900">
    <property type="term" value="P:electron transport chain"/>
    <property type="evidence" value="ECO:0007669"/>
    <property type="project" value="InterPro"/>
</dbReference>
<dbReference type="Gene3D" id="3.30.70.20">
    <property type="match status" value="1"/>
</dbReference>
<dbReference type="InterPro" id="IPR002869">
    <property type="entry name" value="Pyrv_flavodox_OxRed_cen"/>
</dbReference>
<dbReference type="InterPro" id="IPR011766">
    <property type="entry name" value="TPP_enzyme_TPP-bd"/>
</dbReference>
<dbReference type="GO" id="GO:0050243">
    <property type="term" value="F:pyruvate dehydrogenase (NADP+) activity"/>
    <property type="evidence" value="ECO:0007669"/>
    <property type="project" value="UniProtKB-EC"/>
</dbReference>
<dbReference type="PROSITE" id="PS00198">
    <property type="entry name" value="4FE4S_FER_1"/>
    <property type="match status" value="2"/>
</dbReference>
<dbReference type="GO" id="GO:0030976">
    <property type="term" value="F:thiamine pyrophosphate binding"/>
    <property type="evidence" value="ECO:0007669"/>
    <property type="project" value="InterPro"/>
</dbReference>
<dbReference type="EMBL" id="HBJB01001772">
    <property type="protein sequence ID" value="CAE0841907.1"/>
    <property type="molecule type" value="Transcribed_RNA"/>
</dbReference>
<dbReference type="InterPro" id="IPR008254">
    <property type="entry name" value="Flavodoxin/NO_synth"/>
</dbReference>
<dbReference type="InterPro" id="IPR017927">
    <property type="entry name" value="FAD-bd_FR_type"/>
</dbReference>
<dbReference type="Gene3D" id="1.20.990.10">
    <property type="entry name" value="NADPH-cytochrome p450 Reductase, Chain A, domain 3"/>
    <property type="match status" value="1"/>
</dbReference>